<reference evidence="1 2" key="1">
    <citation type="submission" date="2023-03" db="EMBL/GenBank/DDBJ databases">
        <title>WGS of Gossypium arboreum.</title>
        <authorList>
            <person name="Yu D."/>
        </authorList>
    </citation>
    <scope>NUCLEOTIDE SEQUENCE [LARGE SCALE GENOMIC DNA]</scope>
    <source>
        <tissue evidence="1">Leaf</tissue>
    </source>
</reference>
<proteinExistence type="predicted"/>
<protein>
    <submittedName>
        <fullName evidence="1">Uncharacterized protein</fullName>
    </submittedName>
</protein>
<dbReference type="Proteomes" id="UP001358586">
    <property type="component" value="Chromosome 5"/>
</dbReference>
<dbReference type="EMBL" id="JARKNE010000005">
    <property type="protein sequence ID" value="KAK5833584.1"/>
    <property type="molecule type" value="Genomic_DNA"/>
</dbReference>
<organism evidence="1 2">
    <name type="scientific">Gossypium arboreum</name>
    <name type="common">Tree cotton</name>
    <name type="synonym">Gossypium nanking</name>
    <dbReference type="NCBI Taxonomy" id="29729"/>
    <lineage>
        <taxon>Eukaryota</taxon>
        <taxon>Viridiplantae</taxon>
        <taxon>Streptophyta</taxon>
        <taxon>Embryophyta</taxon>
        <taxon>Tracheophyta</taxon>
        <taxon>Spermatophyta</taxon>
        <taxon>Magnoliopsida</taxon>
        <taxon>eudicotyledons</taxon>
        <taxon>Gunneridae</taxon>
        <taxon>Pentapetalae</taxon>
        <taxon>rosids</taxon>
        <taxon>malvids</taxon>
        <taxon>Malvales</taxon>
        <taxon>Malvaceae</taxon>
        <taxon>Malvoideae</taxon>
        <taxon>Gossypium</taxon>
    </lineage>
</organism>
<keyword evidence="2" id="KW-1185">Reference proteome</keyword>
<evidence type="ECO:0000313" key="1">
    <source>
        <dbReference type="EMBL" id="KAK5833584.1"/>
    </source>
</evidence>
<comment type="caution">
    <text evidence="1">The sequence shown here is derived from an EMBL/GenBank/DDBJ whole genome shotgun (WGS) entry which is preliminary data.</text>
</comment>
<sequence>MEEDDVIQLPSSSIGHSSLYDFYFVGCFATTSVIHFSTVHHTLENLWHPLEGIQITNFKVKRFLFRHLGHGNSFCPIRLTRDVTTDDMGWDISLRVVGRRAVIVDNIWLQKGTTDGSPKAVLLSTF</sequence>
<evidence type="ECO:0000313" key="2">
    <source>
        <dbReference type="Proteomes" id="UP001358586"/>
    </source>
</evidence>
<gene>
    <name evidence="1" type="ORF">PVK06_017432</name>
</gene>
<name>A0ABR0Q3C7_GOSAR</name>
<accession>A0ABR0Q3C7</accession>